<sequence length="203" mass="21666">MQNSILAVLLAATLLTGAVSANAASETARWMQPGPVTTVPIGHYNFCKSHPAECLRHPGETGATTVSAQASLAMIDAVNREVNAAIKPVLDIDLYGKQEFWTYPTTAGDCEDFALLKRRKLIEKGLPAGALLLTTVKKANGEGHAVLTVHLDTGDFILDNLDNSVKLWTQTPYKFVKRQASADPALWLSLGETPVVASAAVAK</sequence>
<evidence type="ECO:0000256" key="1">
    <source>
        <dbReference type="SAM" id="SignalP"/>
    </source>
</evidence>
<dbReference type="RefSeq" id="WP_109458857.1">
    <property type="nucleotide sequence ID" value="NZ_QFBC01000005.1"/>
</dbReference>
<evidence type="ECO:0000313" key="3">
    <source>
        <dbReference type="Proteomes" id="UP000245252"/>
    </source>
</evidence>
<gene>
    <name evidence="2" type="ORF">DEM27_13990</name>
</gene>
<dbReference type="OrthoDB" id="7206808at2"/>
<feature type="signal peptide" evidence="1">
    <location>
        <begin position="1"/>
        <end position="23"/>
    </location>
</feature>
<feature type="chain" id="PRO_5015577018" evidence="1">
    <location>
        <begin position="24"/>
        <end position="203"/>
    </location>
</feature>
<name>A0A2U2DRC6_9HYPH</name>
<dbReference type="PANTHER" id="PTHR39327">
    <property type="match status" value="1"/>
</dbReference>
<keyword evidence="3" id="KW-1185">Reference proteome</keyword>
<evidence type="ECO:0000313" key="2">
    <source>
        <dbReference type="EMBL" id="PWE55779.1"/>
    </source>
</evidence>
<dbReference type="Pfam" id="PF06035">
    <property type="entry name" value="Peptidase_C93"/>
    <property type="match status" value="1"/>
</dbReference>
<reference evidence="2 3" key="1">
    <citation type="submission" date="2018-05" db="EMBL/GenBank/DDBJ databases">
        <title>The draft genome of strain NS-104.</title>
        <authorList>
            <person name="Hang P."/>
            <person name="Jiang J."/>
        </authorList>
    </citation>
    <scope>NUCLEOTIDE SEQUENCE [LARGE SCALE GENOMIC DNA]</scope>
    <source>
        <strain evidence="2 3">NS-104</strain>
    </source>
</reference>
<proteinExistence type="predicted"/>
<accession>A0A2U2DRC6</accession>
<organism evidence="2 3">
    <name type="scientific">Metarhizobium album</name>
    <dbReference type="NCBI Taxonomy" id="2182425"/>
    <lineage>
        <taxon>Bacteria</taxon>
        <taxon>Pseudomonadati</taxon>
        <taxon>Pseudomonadota</taxon>
        <taxon>Alphaproteobacteria</taxon>
        <taxon>Hyphomicrobiales</taxon>
        <taxon>Rhizobiaceae</taxon>
        <taxon>Metarhizobium</taxon>
    </lineage>
</organism>
<protein>
    <submittedName>
        <fullName evidence="2">Transglutaminase</fullName>
    </submittedName>
</protein>
<dbReference type="PANTHER" id="PTHR39327:SF1">
    <property type="entry name" value="BLR5470 PROTEIN"/>
    <property type="match status" value="1"/>
</dbReference>
<dbReference type="InterPro" id="IPR010319">
    <property type="entry name" value="Transglutaminase-like_Cys_pept"/>
</dbReference>
<keyword evidence="1" id="KW-0732">Signal</keyword>
<dbReference type="AlphaFoldDB" id="A0A2U2DRC6"/>
<dbReference type="Proteomes" id="UP000245252">
    <property type="component" value="Unassembled WGS sequence"/>
</dbReference>
<dbReference type="EMBL" id="QFBC01000005">
    <property type="protein sequence ID" value="PWE55779.1"/>
    <property type="molecule type" value="Genomic_DNA"/>
</dbReference>
<dbReference type="Gene3D" id="3.10.620.30">
    <property type="match status" value="1"/>
</dbReference>
<comment type="caution">
    <text evidence="2">The sequence shown here is derived from an EMBL/GenBank/DDBJ whole genome shotgun (WGS) entry which is preliminary data.</text>
</comment>